<dbReference type="Gene3D" id="3.40.1690.10">
    <property type="entry name" value="secretion proteins EscU"/>
    <property type="match status" value="1"/>
</dbReference>
<dbReference type="STRING" id="1867952.MTBPR1_70172"/>
<dbReference type="Pfam" id="PF01312">
    <property type="entry name" value="Bac_export_2"/>
    <property type="match status" value="1"/>
</dbReference>
<evidence type="ECO:0000256" key="2">
    <source>
        <dbReference type="SAM" id="MobiDB-lite"/>
    </source>
</evidence>
<name>A0A1C3RKQ0_9PROT</name>
<evidence type="ECO:0000313" key="4">
    <source>
        <dbReference type="Proteomes" id="UP000231658"/>
    </source>
</evidence>
<dbReference type="RefSeq" id="WP_069189900.1">
    <property type="nucleotide sequence ID" value="NZ_FLYE01000046.1"/>
</dbReference>
<accession>A0A1C3RKQ0</accession>
<dbReference type="Proteomes" id="UP000231658">
    <property type="component" value="Unassembled WGS sequence"/>
</dbReference>
<sequence>MSDIKKKLPEHFDPDQIAVALKYDGIEDKAPEILASGHGAVAEQILQIAFAEGVKVREDADLAQILSLLDVGEEIPIEAFATVAEILSYVYQANGQPFPGVDTPLKPNPDTMLDSLDEEEKNTE</sequence>
<dbReference type="InterPro" id="IPR029025">
    <property type="entry name" value="T3SS_substrate_exporter_C"/>
</dbReference>
<reference evidence="3 4" key="1">
    <citation type="submission" date="2016-07" db="EMBL/GenBank/DDBJ databases">
        <authorList>
            <person name="Lefevre C.T."/>
        </authorList>
    </citation>
    <scope>NUCLEOTIDE SEQUENCE [LARGE SCALE GENOMIC DNA]</scope>
    <source>
        <strain evidence="3">PR1</strain>
    </source>
</reference>
<protein>
    <recommendedName>
        <fullName evidence="5">Flagellar biosynthetic protein FlhB</fullName>
    </recommendedName>
</protein>
<dbReference type="PANTHER" id="PTHR30531">
    <property type="entry name" value="FLAGELLAR BIOSYNTHETIC PROTEIN FLHB"/>
    <property type="match status" value="1"/>
</dbReference>
<dbReference type="GO" id="GO:0005886">
    <property type="term" value="C:plasma membrane"/>
    <property type="evidence" value="ECO:0007669"/>
    <property type="project" value="TreeGrafter"/>
</dbReference>
<keyword evidence="4" id="KW-1185">Reference proteome</keyword>
<proteinExistence type="inferred from homology"/>
<evidence type="ECO:0000313" key="3">
    <source>
        <dbReference type="EMBL" id="SCA57900.1"/>
    </source>
</evidence>
<feature type="region of interest" description="Disordered" evidence="2">
    <location>
        <begin position="98"/>
        <end position="124"/>
    </location>
</feature>
<feature type="compositionally biased region" description="Acidic residues" evidence="2">
    <location>
        <begin position="115"/>
        <end position="124"/>
    </location>
</feature>
<organism evidence="3 4">
    <name type="scientific">Candidatus Terasakiella magnetica</name>
    <dbReference type="NCBI Taxonomy" id="1867952"/>
    <lineage>
        <taxon>Bacteria</taxon>
        <taxon>Pseudomonadati</taxon>
        <taxon>Pseudomonadota</taxon>
        <taxon>Alphaproteobacteria</taxon>
        <taxon>Rhodospirillales</taxon>
        <taxon>Terasakiellaceae</taxon>
        <taxon>Terasakiella</taxon>
    </lineage>
</organism>
<dbReference type="InterPro" id="IPR006135">
    <property type="entry name" value="T3SS_substrate_exporter"/>
</dbReference>
<dbReference type="GO" id="GO:0009306">
    <property type="term" value="P:protein secretion"/>
    <property type="evidence" value="ECO:0007669"/>
    <property type="project" value="InterPro"/>
</dbReference>
<evidence type="ECO:0000256" key="1">
    <source>
        <dbReference type="ARBA" id="ARBA00010690"/>
    </source>
</evidence>
<gene>
    <name evidence="3" type="ORF">MTBPR1_70172</name>
</gene>
<evidence type="ECO:0008006" key="5">
    <source>
        <dbReference type="Google" id="ProtNLM"/>
    </source>
</evidence>
<dbReference type="EMBL" id="FLYE01000046">
    <property type="protein sequence ID" value="SCA57900.1"/>
    <property type="molecule type" value="Genomic_DNA"/>
</dbReference>
<dbReference type="SUPFAM" id="SSF160544">
    <property type="entry name" value="EscU C-terminal domain-like"/>
    <property type="match status" value="1"/>
</dbReference>
<dbReference type="AlphaFoldDB" id="A0A1C3RKQ0"/>
<dbReference type="PANTHER" id="PTHR30531:SF12">
    <property type="entry name" value="FLAGELLAR BIOSYNTHETIC PROTEIN FLHB"/>
    <property type="match status" value="1"/>
</dbReference>
<comment type="similarity">
    <text evidence="1">Belongs to the type III secretion exporter family.</text>
</comment>